<dbReference type="EC" id="4.6.1.16" evidence="4"/>
<dbReference type="GO" id="GO:0000379">
    <property type="term" value="P:tRNA-type intron splice site recognition and cleavage"/>
    <property type="evidence" value="ECO:0007669"/>
    <property type="project" value="UniProtKB-UniRule"/>
</dbReference>
<dbReference type="FunCoup" id="A0A166B984">
    <property type="interactions" value="57"/>
</dbReference>
<evidence type="ECO:0000256" key="1">
    <source>
        <dbReference type="ARBA" id="ARBA00008078"/>
    </source>
</evidence>
<keyword evidence="8" id="KW-0540">Nuclease</keyword>
<keyword evidence="9" id="KW-1185">Reference proteome</keyword>
<comment type="function">
    <text evidence="4">Constitutes one of the two catalytic subunit of the tRNA-splicing endonuclease complex, a complex responsible for identification and cleavage of the splice sites in pre-tRNA. It cleaves pre-tRNA at the 5'- and 3'-splice sites to release the intron. The products are an intron and two tRNA half-molecules bearing 2',3'-cyclic phosphate and 5'-OH termini. There are no conserved sequences at the splice sites, but the intron is invariably located at the same site in the gene, placing the splice sites an invariant distance from the constant structural features of the tRNA body.</text>
</comment>
<keyword evidence="8" id="KW-0255">Endonuclease</keyword>
<comment type="similarity">
    <text evidence="1 4">Belongs to the tRNA-intron endonuclease family.</text>
</comment>
<evidence type="ECO:0000313" key="8">
    <source>
        <dbReference type="EMBL" id="KZV99089.1"/>
    </source>
</evidence>
<evidence type="ECO:0000313" key="9">
    <source>
        <dbReference type="Proteomes" id="UP000077266"/>
    </source>
</evidence>
<protein>
    <recommendedName>
        <fullName evidence="4">tRNA-splicing endonuclease subunit Sen34</fullName>
        <ecNumber evidence="4">4.6.1.16</ecNumber>
    </recommendedName>
</protein>
<dbReference type="InterPro" id="IPR011856">
    <property type="entry name" value="tRNA_endonuc-like_dom_sf"/>
</dbReference>
<dbReference type="GO" id="GO:0000214">
    <property type="term" value="C:tRNA-intron endonuclease complex"/>
    <property type="evidence" value="ECO:0007669"/>
    <property type="project" value="UniProtKB-UniRule"/>
</dbReference>
<dbReference type="Pfam" id="PF01974">
    <property type="entry name" value="tRNA_int_endo"/>
    <property type="match status" value="1"/>
</dbReference>
<dbReference type="PANTHER" id="PTHR13070">
    <property type="entry name" value="TRNA-SPLICING ENDONUCLEASE SUBUNIT SEN34-RELATED"/>
    <property type="match status" value="1"/>
</dbReference>
<evidence type="ECO:0000256" key="2">
    <source>
        <dbReference type="ARBA" id="ARBA00022694"/>
    </source>
</evidence>
<dbReference type="GO" id="GO:0003676">
    <property type="term" value="F:nucleic acid binding"/>
    <property type="evidence" value="ECO:0007669"/>
    <property type="project" value="InterPro"/>
</dbReference>
<keyword evidence="3 4" id="KW-0456">Lyase</keyword>
<dbReference type="AlphaFoldDB" id="A0A166B984"/>
<dbReference type="Gene3D" id="3.40.1350.10">
    <property type="match status" value="1"/>
</dbReference>
<dbReference type="Proteomes" id="UP000077266">
    <property type="component" value="Unassembled WGS sequence"/>
</dbReference>
<dbReference type="PIRSF" id="PIRSF017250">
    <property type="entry name" value="tRNA_splic_SEN34"/>
    <property type="match status" value="1"/>
</dbReference>
<dbReference type="InterPro" id="IPR016690">
    <property type="entry name" value="TSEN34"/>
</dbReference>
<evidence type="ECO:0000259" key="6">
    <source>
        <dbReference type="Pfam" id="PF01974"/>
    </source>
</evidence>
<feature type="domain" description="tRNA intron endonuclease catalytic" evidence="6">
    <location>
        <begin position="209"/>
        <end position="286"/>
    </location>
</feature>
<dbReference type="EMBL" id="KV425912">
    <property type="protein sequence ID" value="KZV99089.1"/>
    <property type="molecule type" value="Genomic_DNA"/>
</dbReference>
<dbReference type="InterPro" id="IPR006677">
    <property type="entry name" value="tRNA_intron_Endonuc_cat-like"/>
</dbReference>
<name>A0A166B984_EXIGL</name>
<evidence type="ECO:0000256" key="5">
    <source>
        <dbReference type="PIRSR" id="PIRSR017250-50"/>
    </source>
</evidence>
<dbReference type="GO" id="GO:0000213">
    <property type="term" value="F:tRNA-intron lyase activity"/>
    <property type="evidence" value="ECO:0007669"/>
    <property type="project" value="UniProtKB-UniRule"/>
</dbReference>
<organism evidence="8 9">
    <name type="scientific">Exidia glandulosa HHB12029</name>
    <dbReference type="NCBI Taxonomy" id="1314781"/>
    <lineage>
        <taxon>Eukaryota</taxon>
        <taxon>Fungi</taxon>
        <taxon>Dikarya</taxon>
        <taxon>Basidiomycota</taxon>
        <taxon>Agaricomycotina</taxon>
        <taxon>Agaricomycetes</taxon>
        <taxon>Auriculariales</taxon>
        <taxon>Exidiaceae</taxon>
        <taxon>Exidia</taxon>
    </lineage>
</organism>
<dbReference type="InParanoid" id="A0A166B984"/>
<dbReference type="OrthoDB" id="48041at2759"/>
<feature type="active site" evidence="5">
    <location>
        <position position="236"/>
    </location>
</feature>
<evidence type="ECO:0000259" key="7">
    <source>
        <dbReference type="Pfam" id="PF26577"/>
    </source>
</evidence>
<sequence>MSPSRRIPLYITGERALVFDVADIAIIRTEHRVCGLLIGTLPHLAQQNVFLGPPLVLTPEEVVLLMTNEAAVLVDDPRAHAVAPTPAQIATWQAARDAEVEAQHTMAAQRVRAAASAAEARLTPEALAKRAARQSRAPTPALVPMLDTTPETPPLPDSEPAHFVEVPSSSTQGLPWHDPVGAKAVYPTIAAARKAGVWSYPSTAYERARCAVFRALWDQEYWMGGGVRFGGDYLVYPGDPLRYHSHFVATVHDPHAALRPMEIVAHGRLGTGTRKSHLFCAWDERTNEVDFYSIEWSGFG</sequence>
<evidence type="ECO:0000256" key="3">
    <source>
        <dbReference type="ARBA" id="ARBA00023239"/>
    </source>
</evidence>
<dbReference type="SUPFAM" id="SSF53032">
    <property type="entry name" value="tRNA-intron endonuclease catalytic domain-like"/>
    <property type="match status" value="1"/>
</dbReference>
<feature type="active site" evidence="5">
    <location>
        <position position="275"/>
    </location>
</feature>
<feature type="active site" evidence="5">
    <location>
        <position position="244"/>
    </location>
</feature>
<feature type="domain" description="TSEN34 N-terminal" evidence="7">
    <location>
        <begin position="7"/>
        <end position="76"/>
    </location>
</feature>
<accession>A0A166B984</accession>
<dbReference type="InterPro" id="IPR036167">
    <property type="entry name" value="tRNA_intron_Endo_cat-like_sf"/>
</dbReference>
<dbReference type="CDD" id="cd22363">
    <property type="entry name" value="tRNA-intron_lyase_C"/>
    <property type="match status" value="1"/>
</dbReference>
<keyword evidence="2 4" id="KW-0819">tRNA processing</keyword>
<dbReference type="PANTHER" id="PTHR13070:SF0">
    <property type="entry name" value="TRNA-SPLICING ENDONUCLEASE SUBUNIT SEN34"/>
    <property type="match status" value="1"/>
</dbReference>
<dbReference type="STRING" id="1314781.A0A166B984"/>
<proteinExistence type="inferred from homology"/>
<dbReference type="InterPro" id="IPR059049">
    <property type="entry name" value="TSEN34_N"/>
</dbReference>
<evidence type="ECO:0000256" key="4">
    <source>
        <dbReference type="PIRNR" id="PIRNR017250"/>
    </source>
</evidence>
<reference evidence="8 9" key="1">
    <citation type="journal article" date="2016" name="Mol. Biol. Evol.">
        <title>Comparative Genomics of Early-Diverging Mushroom-Forming Fungi Provides Insights into the Origins of Lignocellulose Decay Capabilities.</title>
        <authorList>
            <person name="Nagy L.G."/>
            <person name="Riley R."/>
            <person name="Tritt A."/>
            <person name="Adam C."/>
            <person name="Daum C."/>
            <person name="Floudas D."/>
            <person name="Sun H."/>
            <person name="Yadav J.S."/>
            <person name="Pangilinan J."/>
            <person name="Larsson K.H."/>
            <person name="Matsuura K."/>
            <person name="Barry K."/>
            <person name="Labutti K."/>
            <person name="Kuo R."/>
            <person name="Ohm R.A."/>
            <person name="Bhattacharya S.S."/>
            <person name="Shirouzu T."/>
            <person name="Yoshinaga Y."/>
            <person name="Martin F.M."/>
            <person name="Grigoriev I.V."/>
            <person name="Hibbett D.S."/>
        </authorList>
    </citation>
    <scope>NUCLEOTIDE SEQUENCE [LARGE SCALE GENOMIC DNA]</scope>
    <source>
        <strain evidence="8 9">HHB12029</strain>
    </source>
</reference>
<keyword evidence="8" id="KW-0378">Hydrolase</keyword>
<gene>
    <name evidence="8" type="ORF">EXIGLDRAFT_606176</name>
</gene>
<dbReference type="Pfam" id="PF26577">
    <property type="entry name" value="TSEN34_N"/>
    <property type="match status" value="1"/>
</dbReference>